<dbReference type="FunFam" id="2.40.50.140:FF:000012">
    <property type="entry name" value="DNA ligase"/>
    <property type="match status" value="1"/>
</dbReference>
<feature type="binding site" evidence="14">
    <location>
        <position position="187"/>
    </location>
    <ligand>
        <name>NAD(+)</name>
        <dbReference type="ChEBI" id="CHEBI:57540"/>
    </ligand>
</feature>
<keyword evidence="7 14" id="KW-0227">DNA damage</keyword>
<dbReference type="CDD" id="cd17748">
    <property type="entry name" value="BRCT_DNA_ligase_like"/>
    <property type="match status" value="1"/>
</dbReference>
<dbReference type="PROSITE" id="PS01055">
    <property type="entry name" value="DNA_LIGASE_N1"/>
    <property type="match status" value="1"/>
</dbReference>
<dbReference type="SUPFAM" id="SSF56091">
    <property type="entry name" value="DNA ligase/mRNA capping enzyme, catalytic domain"/>
    <property type="match status" value="1"/>
</dbReference>
<dbReference type="Gene3D" id="1.10.150.20">
    <property type="entry name" value="5' to 3' exonuclease, C-terminal subdomain"/>
    <property type="match status" value="2"/>
</dbReference>
<evidence type="ECO:0000256" key="4">
    <source>
        <dbReference type="ARBA" id="ARBA00022598"/>
    </source>
</evidence>
<evidence type="ECO:0000259" key="16">
    <source>
        <dbReference type="PROSITE" id="PS50172"/>
    </source>
</evidence>
<keyword evidence="4 14" id="KW-0436">Ligase</keyword>
<reference evidence="17 18" key="1">
    <citation type="submission" date="2019-09" db="EMBL/GenBank/DDBJ databases">
        <title>Geobacter sp. Red96, a novel strain isolated from paddy soil.</title>
        <authorList>
            <person name="Xu Z."/>
            <person name="Masuda Y."/>
            <person name="Itoh H."/>
            <person name="Senoo K."/>
        </authorList>
    </citation>
    <scope>NUCLEOTIDE SEQUENCE [LARGE SCALE GENOMIC DNA]</scope>
    <source>
        <strain evidence="17 18">Red96</strain>
    </source>
</reference>
<comment type="cofactor">
    <cofactor evidence="14">
        <name>Mg(2+)</name>
        <dbReference type="ChEBI" id="CHEBI:18420"/>
    </cofactor>
    <cofactor evidence="14">
        <name>Mn(2+)</name>
        <dbReference type="ChEBI" id="CHEBI:29035"/>
    </cofactor>
</comment>
<dbReference type="FunFam" id="1.10.150.20:FF:000007">
    <property type="entry name" value="DNA ligase"/>
    <property type="match status" value="1"/>
</dbReference>
<dbReference type="Proteomes" id="UP000420562">
    <property type="component" value="Unassembled WGS sequence"/>
</dbReference>
<evidence type="ECO:0000256" key="6">
    <source>
        <dbReference type="ARBA" id="ARBA00022723"/>
    </source>
</evidence>
<comment type="caution">
    <text evidence="14">Lacks conserved residue(s) required for the propagation of feature annotation.</text>
</comment>
<evidence type="ECO:0000256" key="7">
    <source>
        <dbReference type="ARBA" id="ARBA00022763"/>
    </source>
</evidence>
<dbReference type="CDD" id="cd00114">
    <property type="entry name" value="LIGANc"/>
    <property type="match status" value="1"/>
</dbReference>
<name>A0A7J4ZW29_9BACT</name>
<dbReference type="FunFam" id="1.10.287.610:FF:000002">
    <property type="entry name" value="DNA ligase"/>
    <property type="match status" value="1"/>
</dbReference>
<dbReference type="InterPro" id="IPR036420">
    <property type="entry name" value="BRCT_dom_sf"/>
</dbReference>
<gene>
    <name evidence="14 17" type="primary">ligA</name>
    <name evidence="17" type="ORF">F6V25_02755</name>
</gene>
<evidence type="ECO:0000256" key="14">
    <source>
        <dbReference type="HAMAP-Rule" id="MF_01588"/>
    </source>
</evidence>
<dbReference type="Gene3D" id="6.20.10.30">
    <property type="match status" value="1"/>
</dbReference>
<evidence type="ECO:0000256" key="11">
    <source>
        <dbReference type="ARBA" id="ARBA00023204"/>
    </source>
</evidence>
<dbReference type="InterPro" id="IPR001357">
    <property type="entry name" value="BRCT_dom"/>
</dbReference>
<dbReference type="GO" id="GO:0046872">
    <property type="term" value="F:metal ion binding"/>
    <property type="evidence" value="ECO:0007669"/>
    <property type="project" value="UniProtKB-KW"/>
</dbReference>
<evidence type="ECO:0000256" key="2">
    <source>
        <dbReference type="ARBA" id="ARBA00012722"/>
    </source>
</evidence>
<evidence type="ECO:0000256" key="15">
    <source>
        <dbReference type="RuleBase" id="RU000618"/>
    </source>
</evidence>
<comment type="function">
    <text evidence="1 14">DNA ligase that catalyzes the formation of phosphodiester linkages between 5'-phosphoryl and 3'-hydroxyl groups in double-stranded DNA using NAD as a coenzyme and as the energy source for the reaction. It is essential for DNA replication and repair of damaged DNA.</text>
</comment>
<dbReference type="EMBL" id="VZQZ01000001">
    <property type="protein sequence ID" value="KAB0667631.1"/>
    <property type="molecule type" value="Genomic_DNA"/>
</dbReference>
<dbReference type="InterPro" id="IPR004150">
    <property type="entry name" value="NAD_DNA_ligase_OB"/>
</dbReference>
<dbReference type="InterPro" id="IPR012340">
    <property type="entry name" value="NA-bd_OB-fold"/>
</dbReference>
<dbReference type="Pfam" id="PF14520">
    <property type="entry name" value="HHH_5"/>
    <property type="match status" value="1"/>
</dbReference>
<feature type="binding site" evidence="14">
    <location>
        <begin position="93"/>
        <end position="94"/>
    </location>
    <ligand>
        <name>NAD(+)</name>
        <dbReference type="ChEBI" id="CHEBI:57540"/>
    </ligand>
</feature>
<comment type="catalytic activity">
    <reaction evidence="12 14 15">
        <text>NAD(+) + (deoxyribonucleotide)n-3'-hydroxyl + 5'-phospho-(deoxyribonucleotide)m = (deoxyribonucleotide)n+m + AMP + beta-nicotinamide D-nucleotide.</text>
        <dbReference type="EC" id="6.5.1.2"/>
    </reaction>
</comment>
<evidence type="ECO:0000256" key="12">
    <source>
        <dbReference type="ARBA" id="ARBA00034005"/>
    </source>
</evidence>
<evidence type="ECO:0000256" key="5">
    <source>
        <dbReference type="ARBA" id="ARBA00022705"/>
    </source>
</evidence>
<dbReference type="NCBIfam" id="TIGR00575">
    <property type="entry name" value="dnlj"/>
    <property type="match status" value="1"/>
</dbReference>
<dbReference type="SUPFAM" id="SSF52113">
    <property type="entry name" value="BRCT domain"/>
    <property type="match status" value="1"/>
</dbReference>
<keyword evidence="5 14" id="KW-0235">DNA replication</keyword>
<dbReference type="SMART" id="SM00278">
    <property type="entry name" value="HhH1"/>
    <property type="match status" value="4"/>
</dbReference>
<dbReference type="FunFam" id="3.30.470.30:FF:000001">
    <property type="entry name" value="DNA ligase"/>
    <property type="match status" value="1"/>
</dbReference>
<dbReference type="InterPro" id="IPR010994">
    <property type="entry name" value="RuvA_2-like"/>
</dbReference>
<evidence type="ECO:0000313" key="18">
    <source>
        <dbReference type="Proteomes" id="UP000420562"/>
    </source>
</evidence>
<feature type="binding site" evidence="14">
    <location>
        <position position="424"/>
    </location>
    <ligand>
        <name>Zn(2+)</name>
        <dbReference type="ChEBI" id="CHEBI:29105"/>
    </ligand>
</feature>
<comment type="caution">
    <text evidence="17">The sequence shown here is derived from an EMBL/GenBank/DDBJ whole genome shotgun (WGS) entry which is preliminary data.</text>
</comment>
<keyword evidence="9 14" id="KW-0460">Magnesium</keyword>
<evidence type="ECO:0000256" key="10">
    <source>
        <dbReference type="ARBA" id="ARBA00023027"/>
    </source>
</evidence>
<dbReference type="FunFam" id="1.10.150.20:FF:000006">
    <property type="entry name" value="DNA ligase"/>
    <property type="match status" value="1"/>
</dbReference>
<feature type="binding site" evidence="14">
    <location>
        <position position="303"/>
    </location>
    <ligand>
        <name>NAD(+)</name>
        <dbReference type="ChEBI" id="CHEBI:57540"/>
    </ligand>
</feature>
<feature type="binding site" evidence="14">
    <location>
        <position position="327"/>
    </location>
    <ligand>
        <name>NAD(+)</name>
        <dbReference type="ChEBI" id="CHEBI:57540"/>
    </ligand>
</feature>
<dbReference type="Pfam" id="PF03119">
    <property type="entry name" value="DNA_ligase_ZBD"/>
    <property type="match status" value="1"/>
</dbReference>
<dbReference type="InterPro" id="IPR033136">
    <property type="entry name" value="DNA_ligase_CS"/>
</dbReference>
<dbReference type="Gene3D" id="1.10.287.610">
    <property type="entry name" value="Helix hairpin bin"/>
    <property type="match status" value="1"/>
</dbReference>
<evidence type="ECO:0000256" key="8">
    <source>
        <dbReference type="ARBA" id="ARBA00022833"/>
    </source>
</evidence>
<organism evidence="17 18">
    <name type="scientific">Oryzomonas japonica</name>
    <dbReference type="NCBI Taxonomy" id="2603858"/>
    <lineage>
        <taxon>Bacteria</taxon>
        <taxon>Pseudomonadati</taxon>
        <taxon>Thermodesulfobacteriota</taxon>
        <taxon>Desulfuromonadia</taxon>
        <taxon>Geobacterales</taxon>
        <taxon>Geobacteraceae</taxon>
        <taxon>Oryzomonas</taxon>
    </lineage>
</organism>
<evidence type="ECO:0000256" key="9">
    <source>
        <dbReference type="ARBA" id="ARBA00022842"/>
    </source>
</evidence>
<feature type="domain" description="BRCT" evidence="16">
    <location>
        <begin position="601"/>
        <end position="681"/>
    </location>
</feature>
<evidence type="ECO:0000256" key="1">
    <source>
        <dbReference type="ARBA" id="ARBA00004067"/>
    </source>
</evidence>
<dbReference type="EC" id="6.5.1.2" evidence="2 14"/>
<dbReference type="InterPro" id="IPR004149">
    <property type="entry name" value="Znf_DNAligase_C4"/>
</dbReference>
<dbReference type="InterPro" id="IPR041663">
    <property type="entry name" value="DisA/LigA_HHH"/>
</dbReference>
<dbReference type="SMART" id="SM00292">
    <property type="entry name" value="BRCT"/>
    <property type="match status" value="1"/>
</dbReference>
<keyword evidence="18" id="KW-1185">Reference proteome</keyword>
<feature type="binding site" evidence="14">
    <location>
        <position position="150"/>
    </location>
    <ligand>
        <name>NAD(+)</name>
        <dbReference type="ChEBI" id="CHEBI:57540"/>
    </ligand>
</feature>
<dbReference type="Gene3D" id="3.40.50.10190">
    <property type="entry name" value="BRCT domain"/>
    <property type="match status" value="1"/>
</dbReference>
<keyword evidence="6 14" id="KW-0479">Metal-binding</keyword>
<dbReference type="PROSITE" id="PS50172">
    <property type="entry name" value="BRCT"/>
    <property type="match status" value="1"/>
</dbReference>
<feature type="binding site" evidence="14">
    <location>
        <begin position="44"/>
        <end position="48"/>
    </location>
    <ligand>
        <name>NAD(+)</name>
        <dbReference type="ChEBI" id="CHEBI:57540"/>
    </ligand>
</feature>
<feature type="binding site" evidence="14">
    <location>
        <position position="127"/>
    </location>
    <ligand>
        <name>NAD(+)</name>
        <dbReference type="ChEBI" id="CHEBI:57540"/>
    </ligand>
</feature>
<comment type="similarity">
    <text evidence="13 14">Belongs to the NAD-dependent DNA ligase family. LigA subfamily.</text>
</comment>
<feature type="active site" description="N6-AMP-lysine intermediate" evidence="14">
    <location>
        <position position="129"/>
    </location>
</feature>
<keyword evidence="14" id="KW-0464">Manganese</keyword>
<dbReference type="Pfam" id="PF00533">
    <property type="entry name" value="BRCT"/>
    <property type="match status" value="1"/>
</dbReference>
<dbReference type="SUPFAM" id="SSF47781">
    <property type="entry name" value="RuvA domain 2-like"/>
    <property type="match status" value="1"/>
</dbReference>
<dbReference type="PANTHER" id="PTHR23389">
    <property type="entry name" value="CHROMOSOME TRANSMISSION FIDELITY FACTOR 18"/>
    <property type="match status" value="1"/>
</dbReference>
<dbReference type="GO" id="GO:0003911">
    <property type="term" value="F:DNA ligase (NAD+) activity"/>
    <property type="evidence" value="ECO:0007669"/>
    <property type="project" value="UniProtKB-UniRule"/>
</dbReference>
<dbReference type="Pfam" id="PF12826">
    <property type="entry name" value="HHH_2"/>
    <property type="match status" value="1"/>
</dbReference>
<dbReference type="InterPro" id="IPR001679">
    <property type="entry name" value="DNA_ligase"/>
</dbReference>
<feature type="binding site" evidence="14">
    <location>
        <position position="421"/>
    </location>
    <ligand>
        <name>Zn(2+)</name>
        <dbReference type="ChEBI" id="CHEBI:29105"/>
    </ligand>
</feature>
<dbReference type="InterPro" id="IPR013839">
    <property type="entry name" value="DNAligase_adenylation"/>
</dbReference>
<sequence length="681" mass="75135">MQMPLLPDIHDPQESARARAEELRRLLEHHNRMYYVLDAPEVTDADYDALFRELQAIEEQHPGLVTPESPTQRVGGSALDKFAPLPHRLPMLSLENATNEEEIREFDQRVKKILALPAEAEVGYVCEPKMDGLAVELVYENGVLAVASTRGDGLTGEDVTANIRTIRSLPLRLSGKAAPHLLEVRGEVYLSLEAFQHINREKEENGEPPFANPRNAAAGSLRQLDPRITARRPLSVFCYAPGVGEGTSFDSQQEFFAFIGAKGLPVNPLVRQVTGIEAAVAYYREMQERRESLPYEIDGTVIKVDSYALQRELGEKSRSPRWAIACKFPPRQAETVVEDIVPSVGRTGVITPVAHLRPVVVSGVTVARATLHNWDEIAAKDIRIGDAVLVERAGDVIPAVVRVLTEKRTGRELPLPPPQTCPECGSEVVRIADEVAVRCMGLSCPPQIRESIIHFASRNAMDIEGLGEKFIEQLLSLGLVHNVADIYRLTRDDFMRFERMGDKLAGNLLAAIDNSKQRELGRFIFALGIRHVGERTAKTLAQSYGSLENLEQATIEELTGIRDIGATVAQSIRTFFDNRDNVAVVRRLQEAGVAPTAEEKRVGGRLSGKSFVFTGGLARFTRDQARRIVEDEGGHVVGSVSRKTDYVVAGEEPGSKLDKARELGVAVLSEAQFSELVQKTD</sequence>
<dbReference type="Pfam" id="PF01653">
    <property type="entry name" value="DNA_ligase_aden"/>
    <property type="match status" value="1"/>
</dbReference>
<dbReference type="AlphaFoldDB" id="A0A7J4ZW29"/>
<dbReference type="HAMAP" id="MF_01588">
    <property type="entry name" value="DNA_ligase_A"/>
    <property type="match status" value="1"/>
</dbReference>
<protein>
    <recommendedName>
        <fullName evidence="3 14">DNA ligase</fullName>
        <ecNumber evidence="2 14">6.5.1.2</ecNumber>
    </recommendedName>
    <alternativeName>
        <fullName evidence="14">Polydeoxyribonucleotide synthase [NAD(+)]</fullName>
    </alternativeName>
</protein>
<dbReference type="PROSITE" id="PS01056">
    <property type="entry name" value="DNA_LIGASE_N2"/>
    <property type="match status" value="1"/>
</dbReference>
<evidence type="ECO:0000256" key="13">
    <source>
        <dbReference type="ARBA" id="ARBA00060881"/>
    </source>
</evidence>
<dbReference type="SMART" id="SM00532">
    <property type="entry name" value="LIGANc"/>
    <property type="match status" value="1"/>
</dbReference>
<proteinExistence type="inferred from homology"/>
<keyword evidence="8 14" id="KW-0862">Zinc</keyword>
<keyword evidence="11 14" id="KW-0234">DNA repair</keyword>
<dbReference type="InterPro" id="IPR018239">
    <property type="entry name" value="DNA_ligase_AS"/>
</dbReference>
<dbReference type="Gene3D" id="2.40.50.140">
    <property type="entry name" value="Nucleic acid-binding proteins"/>
    <property type="match status" value="1"/>
</dbReference>
<dbReference type="GO" id="GO:0006260">
    <property type="term" value="P:DNA replication"/>
    <property type="evidence" value="ECO:0007669"/>
    <property type="project" value="UniProtKB-KW"/>
</dbReference>
<dbReference type="NCBIfam" id="NF005932">
    <property type="entry name" value="PRK07956.1"/>
    <property type="match status" value="1"/>
</dbReference>
<dbReference type="PIRSF" id="PIRSF001604">
    <property type="entry name" value="LigA"/>
    <property type="match status" value="1"/>
</dbReference>
<dbReference type="GO" id="GO:0005829">
    <property type="term" value="C:cytosol"/>
    <property type="evidence" value="ECO:0007669"/>
    <property type="project" value="TreeGrafter"/>
</dbReference>
<accession>A0A7J4ZW29</accession>
<feature type="binding site" evidence="14">
    <location>
        <position position="444"/>
    </location>
    <ligand>
        <name>Zn(2+)</name>
        <dbReference type="ChEBI" id="CHEBI:29105"/>
    </ligand>
</feature>
<dbReference type="SUPFAM" id="SSF50249">
    <property type="entry name" value="Nucleic acid-binding proteins"/>
    <property type="match status" value="1"/>
</dbReference>
<dbReference type="Gene3D" id="3.30.470.30">
    <property type="entry name" value="DNA ligase/mRNA capping enzyme"/>
    <property type="match status" value="1"/>
</dbReference>
<dbReference type="Pfam" id="PF03120">
    <property type="entry name" value="OB_DNA_ligase"/>
    <property type="match status" value="1"/>
</dbReference>
<evidence type="ECO:0000256" key="3">
    <source>
        <dbReference type="ARBA" id="ARBA00013308"/>
    </source>
</evidence>
<dbReference type="InterPro" id="IPR013840">
    <property type="entry name" value="DNAligase_N"/>
</dbReference>
<dbReference type="PANTHER" id="PTHR23389:SF9">
    <property type="entry name" value="DNA LIGASE"/>
    <property type="match status" value="1"/>
</dbReference>
<dbReference type="InterPro" id="IPR003583">
    <property type="entry name" value="Hlx-hairpin-Hlx_DNA-bd_motif"/>
</dbReference>
<evidence type="ECO:0000313" key="17">
    <source>
        <dbReference type="EMBL" id="KAB0667631.1"/>
    </source>
</evidence>
<keyword evidence="10 14" id="KW-0520">NAD</keyword>
<dbReference type="GO" id="GO:0003677">
    <property type="term" value="F:DNA binding"/>
    <property type="evidence" value="ECO:0007669"/>
    <property type="project" value="InterPro"/>
</dbReference>
<dbReference type="GO" id="GO:0006281">
    <property type="term" value="P:DNA repair"/>
    <property type="evidence" value="ECO:0007669"/>
    <property type="project" value="UniProtKB-KW"/>
</dbReference>